<dbReference type="Pfam" id="PF06644">
    <property type="entry name" value="ATP11"/>
    <property type="match status" value="1"/>
</dbReference>
<evidence type="ECO:0008006" key="7">
    <source>
        <dbReference type="Google" id="ProtNLM"/>
    </source>
</evidence>
<dbReference type="OrthoDB" id="16535at2759"/>
<proteinExistence type="inferred from homology"/>
<protein>
    <recommendedName>
        <fullName evidence="7">ATP11-domain-containing protein</fullName>
    </recommendedName>
</protein>
<comment type="caution">
    <text evidence="5">The sequence shown here is derived from an EMBL/GenBank/DDBJ whole genome shotgun (WGS) entry which is preliminary data.</text>
</comment>
<comment type="similarity">
    <text evidence="2">Belongs to the ATP11 family.</text>
</comment>
<reference evidence="5 6" key="1">
    <citation type="journal article" date="2018" name="MBio">
        <title>Comparative Genomics Reveals the Core Gene Toolbox for the Fungus-Insect Symbiosis.</title>
        <authorList>
            <person name="Wang Y."/>
            <person name="Stata M."/>
            <person name="Wang W."/>
            <person name="Stajich J.E."/>
            <person name="White M.M."/>
            <person name="Moncalvo J.M."/>
        </authorList>
    </citation>
    <scope>NUCLEOTIDE SEQUENCE [LARGE SCALE GENOMIC DNA]</scope>
    <source>
        <strain evidence="5 6">SWE-8-4</strain>
    </source>
</reference>
<evidence type="ECO:0000256" key="4">
    <source>
        <dbReference type="ARBA" id="ARBA00023128"/>
    </source>
</evidence>
<dbReference type="InterPro" id="IPR010591">
    <property type="entry name" value="ATP11"/>
</dbReference>
<evidence type="ECO:0000256" key="3">
    <source>
        <dbReference type="ARBA" id="ARBA00022946"/>
    </source>
</evidence>
<name>A0A2T9Y5R8_9FUNG</name>
<keyword evidence="6" id="KW-1185">Reference proteome</keyword>
<dbReference type="PANTHER" id="PTHR13126">
    <property type="entry name" value="CHAPERONE ATP11"/>
    <property type="match status" value="1"/>
</dbReference>
<sequence>MSATLKQLLPKLKLFTIAKGSTSSAGFQHMRSLASLSSSFDLTGKPRMFGLIGNNSGVPSNNMSSLSTNYELKYKEKLLKKAQEEGYESIEEMQEAYKKKQATATSEAQNLLQTNISSDIAFKESAPRELTSSIIQEKMETEDYFSDEDSTDIDFSKSNSKNKYSSTKNLPKSVKPLDQIMKMDLLKDLSKEEIGKIWTNYHIEKKCLSAVVPSESYSSITKNFAKYPTFILPLPRTKGFEFFLVQSQFHQVFFTSLSEYKSNKELSRPYMILTHYTDFFESKGITLMKGEILENNVEADFGLVEAKLLALILQRFYISPTKERKDLLDTFTKTPSQFDYNKLIESVDILD</sequence>
<dbReference type="GO" id="GO:0005739">
    <property type="term" value="C:mitochondrion"/>
    <property type="evidence" value="ECO:0007669"/>
    <property type="project" value="UniProtKB-SubCell"/>
</dbReference>
<evidence type="ECO:0000313" key="6">
    <source>
        <dbReference type="Proteomes" id="UP000245383"/>
    </source>
</evidence>
<organism evidence="5 6">
    <name type="scientific">Smittium simulii</name>
    <dbReference type="NCBI Taxonomy" id="133385"/>
    <lineage>
        <taxon>Eukaryota</taxon>
        <taxon>Fungi</taxon>
        <taxon>Fungi incertae sedis</taxon>
        <taxon>Zoopagomycota</taxon>
        <taxon>Kickxellomycotina</taxon>
        <taxon>Harpellomycetes</taxon>
        <taxon>Harpellales</taxon>
        <taxon>Legeriomycetaceae</taxon>
        <taxon>Smittium</taxon>
    </lineage>
</organism>
<evidence type="ECO:0000313" key="5">
    <source>
        <dbReference type="EMBL" id="PVU87699.1"/>
    </source>
</evidence>
<dbReference type="GO" id="GO:0033615">
    <property type="term" value="P:mitochondrial proton-transporting ATP synthase complex assembly"/>
    <property type="evidence" value="ECO:0007669"/>
    <property type="project" value="TreeGrafter"/>
</dbReference>
<evidence type="ECO:0000256" key="2">
    <source>
        <dbReference type="ARBA" id="ARBA00009116"/>
    </source>
</evidence>
<keyword evidence="3" id="KW-0809">Transit peptide</keyword>
<comment type="subcellular location">
    <subcellularLocation>
        <location evidence="1">Mitochondrion</location>
    </subcellularLocation>
</comment>
<keyword evidence="4" id="KW-0496">Mitochondrion</keyword>
<accession>A0A2T9Y5R8</accession>
<dbReference type="STRING" id="133385.A0A2T9Y5R8"/>
<dbReference type="Proteomes" id="UP000245383">
    <property type="component" value="Unassembled WGS sequence"/>
</dbReference>
<dbReference type="PANTHER" id="PTHR13126:SF0">
    <property type="entry name" value="ATP SYNTHASE MITOCHONDRIAL F1 COMPLEX ASSEMBLY FACTOR 1"/>
    <property type="match status" value="1"/>
</dbReference>
<dbReference type="EMBL" id="MBFR01000458">
    <property type="protein sequence ID" value="PVU87699.1"/>
    <property type="molecule type" value="Genomic_DNA"/>
</dbReference>
<gene>
    <name evidence="5" type="ORF">BB561_006217</name>
</gene>
<evidence type="ECO:0000256" key="1">
    <source>
        <dbReference type="ARBA" id="ARBA00004173"/>
    </source>
</evidence>
<dbReference type="AlphaFoldDB" id="A0A2T9Y5R8"/>